<evidence type="ECO:0000256" key="6">
    <source>
        <dbReference type="ARBA" id="ARBA00023180"/>
    </source>
</evidence>
<name>A0A0S4JBC6_BODSA</name>
<dbReference type="InterPro" id="IPR018202">
    <property type="entry name" value="Ser_caboxypep_ser_AS"/>
</dbReference>
<feature type="chain" id="PRO_5006520281" description="Carboxypeptidase" evidence="7">
    <location>
        <begin position="20"/>
        <end position="455"/>
    </location>
</feature>
<evidence type="ECO:0000256" key="4">
    <source>
        <dbReference type="ARBA" id="ARBA00022729"/>
    </source>
</evidence>
<comment type="similarity">
    <text evidence="1 7">Belongs to the peptidase S10 family.</text>
</comment>
<protein>
    <recommendedName>
        <fullName evidence="7">Carboxypeptidase</fullName>
        <ecNumber evidence="7">3.4.16.-</ecNumber>
    </recommendedName>
</protein>
<dbReference type="SUPFAM" id="SSF53474">
    <property type="entry name" value="alpha/beta-Hydrolases"/>
    <property type="match status" value="1"/>
</dbReference>
<reference evidence="9" key="1">
    <citation type="submission" date="2015-09" db="EMBL/GenBank/DDBJ databases">
        <authorList>
            <consortium name="Pathogen Informatics"/>
        </authorList>
    </citation>
    <scope>NUCLEOTIDE SEQUENCE [LARGE SCALE GENOMIC DNA]</scope>
    <source>
        <strain evidence="9">Lake Konstanz</strain>
    </source>
</reference>
<dbReference type="InterPro" id="IPR001563">
    <property type="entry name" value="Peptidase_S10"/>
</dbReference>
<dbReference type="Pfam" id="PF00450">
    <property type="entry name" value="Peptidase_S10"/>
    <property type="match status" value="1"/>
</dbReference>
<dbReference type="PANTHER" id="PTHR11802:SF113">
    <property type="entry name" value="SERINE CARBOXYPEPTIDASE CTSA-4.1"/>
    <property type="match status" value="1"/>
</dbReference>
<dbReference type="PROSITE" id="PS00131">
    <property type="entry name" value="CARBOXYPEPT_SER_SER"/>
    <property type="match status" value="1"/>
</dbReference>
<dbReference type="OMA" id="GDWMKPF"/>
<dbReference type="OrthoDB" id="443318at2759"/>
<proteinExistence type="inferred from homology"/>
<dbReference type="PRINTS" id="PR00724">
    <property type="entry name" value="CRBOXYPTASEC"/>
</dbReference>
<gene>
    <name evidence="8" type="ORF">BSAL_17680</name>
</gene>
<dbReference type="InterPro" id="IPR029058">
    <property type="entry name" value="AB_hydrolase_fold"/>
</dbReference>
<keyword evidence="5 7" id="KW-0378">Hydrolase</keyword>
<dbReference type="AlphaFoldDB" id="A0A0S4JBC6"/>
<dbReference type="VEuPathDB" id="TriTrypDB:BSAL_17680"/>
<evidence type="ECO:0000256" key="3">
    <source>
        <dbReference type="ARBA" id="ARBA00022670"/>
    </source>
</evidence>
<dbReference type="Gene3D" id="3.40.50.1820">
    <property type="entry name" value="alpha/beta hydrolase"/>
    <property type="match status" value="1"/>
</dbReference>
<evidence type="ECO:0000256" key="1">
    <source>
        <dbReference type="ARBA" id="ARBA00009431"/>
    </source>
</evidence>
<evidence type="ECO:0000256" key="7">
    <source>
        <dbReference type="RuleBase" id="RU361156"/>
    </source>
</evidence>
<dbReference type="GO" id="GO:0006508">
    <property type="term" value="P:proteolysis"/>
    <property type="evidence" value="ECO:0007669"/>
    <property type="project" value="UniProtKB-KW"/>
</dbReference>
<accession>A0A0S4JBC6</accession>
<keyword evidence="4 7" id="KW-0732">Signal</keyword>
<dbReference type="EC" id="3.4.16.-" evidence="7"/>
<keyword evidence="2 7" id="KW-0121">Carboxypeptidase</keyword>
<organism evidence="8 9">
    <name type="scientific">Bodo saltans</name>
    <name type="common">Flagellated protozoan</name>
    <dbReference type="NCBI Taxonomy" id="75058"/>
    <lineage>
        <taxon>Eukaryota</taxon>
        <taxon>Discoba</taxon>
        <taxon>Euglenozoa</taxon>
        <taxon>Kinetoplastea</taxon>
        <taxon>Metakinetoplastina</taxon>
        <taxon>Eubodonida</taxon>
        <taxon>Bodonidae</taxon>
        <taxon>Bodo</taxon>
    </lineage>
</organism>
<keyword evidence="6" id="KW-0325">Glycoprotein</keyword>
<evidence type="ECO:0000256" key="5">
    <source>
        <dbReference type="ARBA" id="ARBA00022801"/>
    </source>
</evidence>
<evidence type="ECO:0000313" key="8">
    <source>
        <dbReference type="EMBL" id="CUG88867.1"/>
    </source>
</evidence>
<dbReference type="EMBL" id="CYKH01001679">
    <property type="protein sequence ID" value="CUG88867.1"/>
    <property type="molecule type" value="Genomic_DNA"/>
</dbReference>
<dbReference type="Proteomes" id="UP000051952">
    <property type="component" value="Unassembled WGS sequence"/>
</dbReference>
<evidence type="ECO:0000256" key="2">
    <source>
        <dbReference type="ARBA" id="ARBA00022645"/>
    </source>
</evidence>
<feature type="signal peptide" evidence="7">
    <location>
        <begin position="1"/>
        <end position="19"/>
    </location>
</feature>
<dbReference type="PANTHER" id="PTHR11802">
    <property type="entry name" value="SERINE PROTEASE FAMILY S10 SERINE CARBOXYPEPTIDASE"/>
    <property type="match status" value="1"/>
</dbReference>
<keyword evidence="9" id="KW-1185">Reference proteome</keyword>
<keyword evidence="3 7" id="KW-0645">Protease</keyword>
<evidence type="ECO:0000313" key="9">
    <source>
        <dbReference type="Proteomes" id="UP000051952"/>
    </source>
</evidence>
<dbReference type="GO" id="GO:0004185">
    <property type="term" value="F:serine-type carboxypeptidase activity"/>
    <property type="evidence" value="ECO:0007669"/>
    <property type="project" value="UniProtKB-UniRule"/>
</dbReference>
<sequence>MNLSSTIAVLALAVIVVSATGRIRETTGGWPACDTNPNVTQWSGYFDINGTSKKTSKSYFYWAFSPRSGNASAPVILWMTGGPGCSSSLAILAENGPCHVNETTAQLYNNPYSWNTDAYVIYIDQPAGVGFSYGGSDSYDSNEAQVSHDMYYFLQGFFKVHTDLQNNEFFVVGESYGGHFAPATAYRVMQGNQNNDGVKINLAGLAIGNGLTDPYIQYTSYPDLAYNWCQEQLGTPCVSYSTYQQMLATVPGCQASIAGCMQNNSIDCDLAGMNCNGLIDAYEQTGLNVYDIRKQCDGALCYNFNGAITFMNRADVQAALGAKPTTWTPCSDMVNGMFSSDWFKDFNYTVPALMDNGVRVLVYNGDDDFIVNWIGSKNWTTALQWSKQAEFQQAPDRPIIINTLVSALVRSVSSATSPIQFSFMQVHGAGHMVPMDQPRTALYMISKFVSNLNFI</sequence>